<dbReference type="OrthoDB" id="9809788at2"/>
<evidence type="ECO:0000313" key="3">
    <source>
        <dbReference type="Proteomes" id="UP000190911"/>
    </source>
</evidence>
<organism evidence="2 3">
    <name type="scientific">Vreelandella subglaciescola</name>
    <dbReference type="NCBI Taxonomy" id="29571"/>
    <lineage>
        <taxon>Bacteria</taxon>
        <taxon>Pseudomonadati</taxon>
        <taxon>Pseudomonadota</taxon>
        <taxon>Gammaproteobacteria</taxon>
        <taxon>Oceanospirillales</taxon>
        <taxon>Halomonadaceae</taxon>
        <taxon>Vreelandella</taxon>
    </lineage>
</organism>
<dbReference type="Proteomes" id="UP000190911">
    <property type="component" value="Chromosome I"/>
</dbReference>
<dbReference type="Pfam" id="PF06904">
    <property type="entry name" value="Extensin-like_C"/>
    <property type="match status" value="1"/>
</dbReference>
<evidence type="ECO:0000259" key="1">
    <source>
        <dbReference type="Pfam" id="PF06904"/>
    </source>
</evidence>
<dbReference type="EMBL" id="LT670847">
    <property type="protein sequence ID" value="SHM01878.1"/>
    <property type="molecule type" value="Genomic_DNA"/>
</dbReference>
<accession>A0A1M7FDM4</accession>
<dbReference type="InParanoid" id="A0A1M7FDM4"/>
<proteinExistence type="predicted"/>
<reference evidence="2 3" key="1">
    <citation type="submission" date="2016-11" db="EMBL/GenBank/DDBJ databases">
        <authorList>
            <person name="Jaros S."/>
            <person name="Januszkiewicz K."/>
            <person name="Wedrychowicz H."/>
        </authorList>
    </citation>
    <scope>NUCLEOTIDE SEQUENCE [LARGE SCALE GENOMIC DNA]</scope>
    <source>
        <strain evidence="2 3">ACAM 12</strain>
    </source>
</reference>
<protein>
    <submittedName>
        <fullName evidence="2">Extensin-like protein C-terminus</fullName>
    </submittedName>
</protein>
<sequence length="231" mass="25686">MKRLLCLLVLIAIGVALDKGVWAIPRQWSPFEPLRIQDPVTPVTGWKLTWLKRDRQGCLAVLDTLPDSALEYQALVDYVPTPSCPLTNVVRLNASGVQFNRSFVATCPLALGWLMFEYHTLQPAARNLLGSPVSRVEHYGSFACRNIYGRENARRSAHASAEALDVAAFTLADGRRISVLDDWQEEGKTGQFLHEIQRGACRRFATVLGPEYNAAHANHFHLAVGGFSLCR</sequence>
<keyword evidence="3" id="KW-1185">Reference proteome</keyword>
<dbReference type="STRING" id="29571.SAMN05878437_0810"/>
<evidence type="ECO:0000313" key="2">
    <source>
        <dbReference type="EMBL" id="SHM01878.1"/>
    </source>
</evidence>
<feature type="domain" description="Extensin-like C-terminal" evidence="1">
    <location>
        <begin position="59"/>
        <end position="231"/>
    </location>
</feature>
<dbReference type="InterPro" id="IPR009683">
    <property type="entry name" value="Extensin-like_C"/>
</dbReference>
<gene>
    <name evidence="2" type="ORF">SAMN05878437_0810</name>
</gene>
<dbReference type="AlphaFoldDB" id="A0A1M7FDM4"/>
<dbReference type="RefSeq" id="WP_079551516.1">
    <property type="nucleotide sequence ID" value="NZ_LT670847.1"/>
</dbReference>
<name>A0A1M7FDM4_9GAMM</name>